<dbReference type="AlphaFoldDB" id="A0A975GDC1"/>
<keyword evidence="10" id="KW-1185">Reference proteome</keyword>
<proteinExistence type="inferred from homology"/>
<evidence type="ECO:0000313" key="9">
    <source>
        <dbReference type="EMBL" id="QSZ42159.1"/>
    </source>
</evidence>
<dbReference type="GO" id="GO:0022857">
    <property type="term" value="F:transmembrane transporter activity"/>
    <property type="evidence" value="ECO:0007669"/>
    <property type="project" value="InterPro"/>
</dbReference>
<sequence>MRRNRKKQQFHLDIAPVNLIDLLLVLLIFFITTTTFLQLKVIELNLPLSDSTDVKYKKNLTFVVSIKEDCKTFFDKESVTSETLSKLIVEKNRADKESIFQIAADAETPHRCFVDVLDVFKENNIQNIAILTKQRR</sequence>
<evidence type="ECO:0000256" key="8">
    <source>
        <dbReference type="SAM" id="Phobius"/>
    </source>
</evidence>
<dbReference type="KEGG" id="saqt:GJV85_08550"/>
<evidence type="ECO:0000256" key="6">
    <source>
        <dbReference type="ARBA" id="ARBA00023136"/>
    </source>
</evidence>
<name>A0A975GDC1_9BACT</name>
<dbReference type="InterPro" id="IPR003400">
    <property type="entry name" value="ExbD"/>
</dbReference>
<keyword evidence="6 8" id="KW-0472">Membrane</keyword>
<accession>A0A975GDC1</accession>
<evidence type="ECO:0000256" key="3">
    <source>
        <dbReference type="ARBA" id="ARBA00022475"/>
    </source>
</evidence>
<feature type="transmembrane region" description="Helical" evidence="8">
    <location>
        <begin position="12"/>
        <end position="31"/>
    </location>
</feature>
<keyword evidence="7" id="KW-0813">Transport</keyword>
<protein>
    <recommendedName>
        <fullName evidence="11">Biopolymer transporter ExbD</fullName>
    </recommendedName>
</protein>
<reference evidence="9" key="2">
    <citation type="submission" date="2021-04" db="EMBL/GenBank/DDBJ databases">
        <title>Isolation and characterization of a novel species of the genus Sulfurimonas.</title>
        <authorList>
            <person name="Fukui M."/>
        </authorList>
    </citation>
    <scope>NUCLEOTIDE SEQUENCE</scope>
    <source>
        <strain evidence="9">H1576</strain>
    </source>
</reference>
<dbReference type="EMBL" id="CP046072">
    <property type="protein sequence ID" value="QSZ42159.1"/>
    <property type="molecule type" value="Genomic_DNA"/>
</dbReference>
<organism evidence="9 10">
    <name type="scientific">Sulfurimonas aquatica</name>
    <dbReference type="NCBI Taxonomy" id="2672570"/>
    <lineage>
        <taxon>Bacteria</taxon>
        <taxon>Pseudomonadati</taxon>
        <taxon>Campylobacterota</taxon>
        <taxon>Epsilonproteobacteria</taxon>
        <taxon>Campylobacterales</taxon>
        <taxon>Sulfurimonadaceae</taxon>
        <taxon>Sulfurimonas</taxon>
    </lineage>
</organism>
<dbReference type="RefSeq" id="WP_207560974.1">
    <property type="nucleotide sequence ID" value="NZ_CP046072.1"/>
</dbReference>
<dbReference type="GO" id="GO:0005886">
    <property type="term" value="C:plasma membrane"/>
    <property type="evidence" value="ECO:0007669"/>
    <property type="project" value="UniProtKB-SubCell"/>
</dbReference>
<dbReference type="GO" id="GO:0015031">
    <property type="term" value="P:protein transport"/>
    <property type="evidence" value="ECO:0007669"/>
    <property type="project" value="UniProtKB-KW"/>
</dbReference>
<evidence type="ECO:0000256" key="4">
    <source>
        <dbReference type="ARBA" id="ARBA00022692"/>
    </source>
</evidence>
<dbReference type="Gene3D" id="3.30.420.270">
    <property type="match status" value="1"/>
</dbReference>
<evidence type="ECO:0008006" key="11">
    <source>
        <dbReference type="Google" id="ProtNLM"/>
    </source>
</evidence>
<evidence type="ECO:0000256" key="1">
    <source>
        <dbReference type="ARBA" id="ARBA00004162"/>
    </source>
</evidence>
<evidence type="ECO:0000313" key="10">
    <source>
        <dbReference type="Proteomes" id="UP000671852"/>
    </source>
</evidence>
<dbReference type="Proteomes" id="UP000671852">
    <property type="component" value="Chromosome"/>
</dbReference>
<dbReference type="Pfam" id="PF02472">
    <property type="entry name" value="ExbD"/>
    <property type="match status" value="1"/>
</dbReference>
<evidence type="ECO:0000256" key="2">
    <source>
        <dbReference type="ARBA" id="ARBA00005811"/>
    </source>
</evidence>
<dbReference type="PANTHER" id="PTHR30558">
    <property type="entry name" value="EXBD MEMBRANE COMPONENT OF PMF-DRIVEN MACROMOLECULE IMPORT SYSTEM"/>
    <property type="match status" value="1"/>
</dbReference>
<keyword evidence="7" id="KW-0653">Protein transport</keyword>
<reference evidence="9" key="1">
    <citation type="submission" date="2019-11" db="EMBL/GenBank/DDBJ databases">
        <authorList>
            <person name="Kojima H."/>
        </authorList>
    </citation>
    <scope>NUCLEOTIDE SEQUENCE</scope>
    <source>
        <strain evidence="9">H1576</strain>
    </source>
</reference>
<comment type="subcellular location">
    <subcellularLocation>
        <location evidence="1">Cell membrane</location>
        <topology evidence="1">Single-pass membrane protein</topology>
    </subcellularLocation>
    <subcellularLocation>
        <location evidence="7">Cell membrane</location>
        <topology evidence="7">Single-pass type II membrane protein</topology>
    </subcellularLocation>
</comment>
<evidence type="ECO:0000256" key="7">
    <source>
        <dbReference type="RuleBase" id="RU003879"/>
    </source>
</evidence>
<keyword evidence="4 7" id="KW-0812">Transmembrane</keyword>
<evidence type="ECO:0000256" key="5">
    <source>
        <dbReference type="ARBA" id="ARBA00022989"/>
    </source>
</evidence>
<comment type="similarity">
    <text evidence="2 7">Belongs to the ExbD/TolR family.</text>
</comment>
<keyword evidence="5 8" id="KW-1133">Transmembrane helix</keyword>
<keyword evidence="3" id="KW-1003">Cell membrane</keyword>
<gene>
    <name evidence="9" type="ORF">GJV85_08550</name>
</gene>